<organism evidence="1 2">
    <name type="scientific">Stentor coeruleus</name>
    <dbReference type="NCBI Taxonomy" id="5963"/>
    <lineage>
        <taxon>Eukaryota</taxon>
        <taxon>Sar</taxon>
        <taxon>Alveolata</taxon>
        <taxon>Ciliophora</taxon>
        <taxon>Postciliodesmatophora</taxon>
        <taxon>Heterotrichea</taxon>
        <taxon>Heterotrichida</taxon>
        <taxon>Stentoridae</taxon>
        <taxon>Stentor</taxon>
    </lineage>
</organism>
<evidence type="ECO:0000313" key="1">
    <source>
        <dbReference type="EMBL" id="OMJ75674.1"/>
    </source>
</evidence>
<keyword evidence="2" id="KW-1185">Reference proteome</keyword>
<evidence type="ECO:0000313" key="2">
    <source>
        <dbReference type="Proteomes" id="UP000187209"/>
    </source>
</evidence>
<dbReference type="Proteomes" id="UP000187209">
    <property type="component" value="Unassembled WGS sequence"/>
</dbReference>
<sequence>MNSNELKLPALNIKHRRSKTYTIPFSKAKYEMGDLKFWVNTESSDIWKQNPNHKYSKAENKDKYLKVITSNPSVFYRKSGICTNYIDFSIKYNKVGPFVKKN</sequence>
<reference evidence="1 2" key="1">
    <citation type="submission" date="2016-11" db="EMBL/GenBank/DDBJ databases">
        <title>The macronuclear genome of Stentor coeruleus: a giant cell with tiny introns.</title>
        <authorList>
            <person name="Slabodnick M."/>
            <person name="Ruby J.G."/>
            <person name="Reiff S.B."/>
            <person name="Swart E.C."/>
            <person name="Gosai S."/>
            <person name="Prabakaran S."/>
            <person name="Witkowska E."/>
            <person name="Larue G.E."/>
            <person name="Fisher S."/>
            <person name="Freeman R.M."/>
            <person name="Gunawardena J."/>
            <person name="Chu W."/>
            <person name="Stover N.A."/>
            <person name="Gregory B.D."/>
            <person name="Nowacki M."/>
            <person name="Derisi J."/>
            <person name="Roy S.W."/>
            <person name="Marshall W.F."/>
            <person name="Sood P."/>
        </authorList>
    </citation>
    <scope>NUCLEOTIDE SEQUENCE [LARGE SCALE GENOMIC DNA]</scope>
    <source>
        <strain evidence="1">WM001</strain>
    </source>
</reference>
<proteinExistence type="predicted"/>
<gene>
    <name evidence="1" type="ORF">SteCoe_25144</name>
</gene>
<comment type="caution">
    <text evidence="1">The sequence shown here is derived from an EMBL/GenBank/DDBJ whole genome shotgun (WGS) entry which is preliminary data.</text>
</comment>
<accession>A0A1R2BG20</accession>
<name>A0A1R2BG20_9CILI</name>
<dbReference type="EMBL" id="MPUH01000676">
    <property type="protein sequence ID" value="OMJ75674.1"/>
    <property type="molecule type" value="Genomic_DNA"/>
</dbReference>
<protein>
    <submittedName>
        <fullName evidence="1">Uncharacterized protein</fullName>
    </submittedName>
</protein>
<dbReference type="AlphaFoldDB" id="A0A1R2BG20"/>